<keyword evidence="7" id="KW-0812">Transmembrane</keyword>
<keyword evidence="2 8" id="KW-0328">Glycosyltransferase</keyword>
<evidence type="ECO:0000256" key="1">
    <source>
        <dbReference type="ARBA" id="ARBA00004323"/>
    </source>
</evidence>
<keyword evidence="5" id="KW-0325">Glycoprotein</keyword>
<evidence type="ECO:0000256" key="7">
    <source>
        <dbReference type="SAM" id="Phobius"/>
    </source>
</evidence>
<evidence type="ECO:0000256" key="3">
    <source>
        <dbReference type="ARBA" id="ARBA00022679"/>
    </source>
</evidence>
<dbReference type="InterPro" id="IPR029625">
    <property type="entry name" value="FAM169"/>
</dbReference>
<feature type="region of interest" description="Disordered" evidence="6">
    <location>
        <begin position="902"/>
        <end position="1190"/>
    </location>
</feature>
<keyword evidence="3 8" id="KW-0808">Transferase</keyword>
<dbReference type="GO" id="GO:0016757">
    <property type="term" value="F:glycosyltransferase activity"/>
    <property type="evidence" value="ECO:0007669"/>
    <property type="project" value="UniProtKB-KW"/>
</dbReference>
<feature type="compositionally biased region" description="Basic and acidic residues" evidence="6">
    <location>
        <begin position="1072"/>
        <end position="1082"/>
    </location>
</feature>
<dbReference type="PANTHER" id="PTHR22442:SF3">
    <property type="entry name" value="SOLUBLE LAMIN-ASSOCIATED PROTEIN OF 75 KDA"/>
    <property type="match status" value="1"/>
</dbReference>
<organism evidence="8 9">
    <name type="scientific">Anabarilius grahami</name>
    <name type="common">Kanglang fish</name>
    <name type="synonym">Barilius grahami</name>
    <dbReference type="NCBI Taxonomy" id="495550"/>
    <lineage>
        <taxon>Eukaryota</taxon>
        <taxon>Metazoa</taxon>
        <taxon>Chordata</taxon>
        <taxon>Craniata</taxon>
        <taxon>Vertebrata</taxon>
        <taxon>Euteleostomi</taxon>
        <taxon>Actinopterygii</taxon>
        <taxon>Neopterygii</taxon>
        <taxon>Teleostei</taxon>
        <taxon>Ostariophysi</taxon>
        <taxon>Cypriniformes</taxon>
        <taxon>Xenocyprididae</taxon>
        <taxon>Xenocypridinae</taxon>
        <taxon>Xenocypridinae incertae sedis</taxon>
        <taxon>Anabarilius</taxon>
    </lineage>
</organism>
<keyword evidence="9" id="KW-1185">Reference proteome</keyword>
<feature type="compositionally biased region" description="Acidic residues" evidence="6">
    <location>
        <begin position="1017"/>
        <end position="1029"/>
    </location>
</feature>
<evidence type="ECO:0000256" key="4">
    <source>
        <dbReference type="ARBA" id="ARBA00023136"/>
    </source>
</evidence>
<proteinExistence type="predicted"/>
<evidence type="ECO:0000313" key="8">
    <source>
        <dbReference type="EMBL" id="ROL47483.1"/>
    </source>
</evidence>
<feature type="compositionally biased region" description="Acidic residues" evidence="6">
    <location>
        <begin position="1059"/>
        <end position="1071"/>
    </location>
</feature>
<keyword evidence="7" id="KW-1133">Transmembrane helix</keyword>
<dbReference type="Pfam" id="PF02485">
    <property type="entry name" value="Branch"/>
    <property type="match status" value="1"/>
</dbReference>
<feature type="compositionally biased region" description="Basic and acidic residues" evidence="6">
    <location>
        <begin position="767"/>
        <end position="776"/>
    </location>
</feature>
<sequence length="1190" mass="134855">MKRLWLHRKLKNVCFVSFTLAIVICCFTIITFRVNEGGGGQEAGLSERLRLTVKYGINCTAIYEMEPVEVGKTLAIRKQKTYVWATDQTIVNATSDCDWFVVTHGYDGIQGTEFEREFPLAYSLVVHQDAALVERLLRAIYMPHNIYCIHYDLKSPADFISAIKGLARCIPNVFIASNLERVQYAGISRLRADLNCLSDLLDSEVKWKYVINLCGQDFPLRTNAELVSDLKELKGRNMVESKWPEGKKWRWSVHHILKNNNEYYDTPVSTSEEKSPPPHNIEMFVGSAYFTLSREFVVFVHWSFLARDFLAWSEDTYSPDEHFWATLVRVPGVPGEVPRSDPEISELICKTRLMKWWSLEERLYPPCTGVRVRDVCIYGAAELRWLLNYGHWFANKVDPKVDPVVIECLEEKLAEKRQNVQRMEFPVDVLVSGRHEDLESSAQSYMNKLLYSNPDNTQYLTLPSTRKIRISPANVGFVPLYGTNLKHKILALFAPEDQFTAVALFLADQWYTVEDILRTSNPSREGLVKVRSVGERIVLYVLNRIIYRTVEMGSNEVPFLCHEEDVFAKILWKNGEAVGFYSVKSKGSLCNSFVSQCYLLPIMDSIFVRKNHRGNGHGLQMLEDFVDSFKDDELGLKYPLTLAMQKVCSQYLRTYPADVDLLWEVEGVGGPYQKVKVASKLGSMTLQCKNSSWAAEEGKNGEVTVNEVEMTEESCLDITEDVLVVNKHLKVAEEMNDLPISTRTRSSEHRQKKRPREEPEESAVENQPEKINRLAEPEAETEPDVPETKEHRDGENGGEQEEETSVQVEEAVTTEALATDTEILVAEVNGEMSDSQEEENERSADTSEDAQADQEHPLEAEAVIQNGTAEEMEVEREAQDDIIVTPEESEEPSEVVEQIGQELVTDEKQEAEAEVAPPVEEEGEVKQEQDEEAAPAVEEEAASAIEEIEDTHPSAVPEDPVPPTDLIECVSSVQDSEASEEPAVPEQEAPEEETATSPSATGDEEVIIETEGPTMNQEDETASDEPLETEESHPATEDSEKEKLEEEKLPETNEKYEQKEEEDTVTTEDDNEGKSSDDETHDSPPGVRVLRGGRSKPVPPTPKRTSSRLSKAVVVQELSEEFDEEREEEEEEEEKLTSTEEEKGSTEEDEADEHNSEEEEEPPVIDRRVLRRNTRVIQSTPTKTKRRSKN</sequence>
<keyword evidence="4 7" id="KW-0472">Membrane</keyword>
<accession>A0A3N0YMP8</accession>
<feature type="compositionally biased region" description="Low complexity" evidence="6">
    <location>
        <begin position="805"/>
        <end position="822"/>
    </location>
</feature>
<dbReference type="EMBL" id="RJVU01035392">
    <property type="protein sequence ID" value="ROL47483.1"/>
    <property type="molecule type" value="Genomic_DNA"/>
</dbReference>
<feature type="compositionally biased region" description="Basic and acidic residues" evidence="6">
    <location>
        <begin position="1030"/>
        <end position="1058"/>
    </location>
</feature>
<feature type="compositionally biased region" description="Basic and acidic residues" evidence="6">
    <location>
        <begin position="786"/>
        <end position="795"/>
    </location>
</feature>
<dbReference type="OrthoDB" id="8954808at2759"/>
<feature type="compositionally biased region" description="Acidic residues" evidence="6">
    <location>
        <begin position="919"/>
        <end position="949"/>
    </location>
</feature>
<feature type="compositionally biased region" description="Acidic residues" evidence="6">
    <location>
        <begin position="834"/>
        <end position="852"/>
    </location>
</feature>
<feature type="region of interest" description="Disordered" evidence="6">
    <location>
        <begin position="738"/>
        <end position="859"/>
    </location>
</feature>
<dbReference type="PANTHER" id="PTHR22442">
    <property type="match status" value="1"/>
</dbReference>
<evidence type="ECO:0000313" key="9">
    <source>
        <dbReference type="Proteomes" id="UP000281406"/>
    </source>
</evidence>
<comment type="caution">
    <text evidence="8">The sequence shown here is derived from an EMBL/GenBank/DDBJ whole genome shotgun (WGS) entry which is preliminary data.</text>
</comment>
<protein>
    <submittedName>
        <fullName evidence="8">Beta-1,3-galactosyl-O-glycosyl-glycoprotein beta-1,6-N-acetylglucosaminyltransferase 4</fullName>
    </submittedName>
</protein>
<dbReference type="InterPro" id="IPR003406">
    <property type="entry name" value="Glyco_trans_14"/>
</dbReference>
<evidence type="ECO:0000256" key="6">
    <source>
        <dbReference type="SAM" id="MobiDB-lite"/>
    </source>
</evidence>
<dbReference type="GO" id="GO:0000139">
    <property type="term" value="C:Golgi membrane"/>
    <property type="evidence" value="ECO:0007669"/>
    <property type="project" value="UniProtKB-SubCell"/>
</dbReference>
<gene>
    <name evidence="8" type="ORF">DPX16_13198</name>
</gene>
<name>A0A3N0YMP8_ANAGA</name>
<evidence type="ECO:0000256" key="5">
    <source>
        <dbReference type="ARBA" id="ARBA00023180"/>
    </source>
</evidence>
<feature type="compositionally biased region" description="Acidic residues" evidence="6">
    <location>
        <begin position="1118"/>
        <end position="1134"/>
    </location>
</feature>
<comment type="subcellular location">
    <subcellularLocation>
        <location evidence="1">Golgi apparatus membrane</location>
        <topology evidence="1">Single-pass type II membrane protein</topology>
    </subcellularLocation>
</comment>
<feature type="transmembrane region" description="Helical" evidence="7">
    <location>
        <begin position="12"/>
        <end position="32"/>
    </location>
</feature>
<feature type="compositionally biased region" description="Basic and acidic residues" evidence="6">
    <location>
        <begin position="1135"/>
        <end position="1146"/>
    </location>
</feature>
<dbReference type="AlphaFoldDB" id="A0A3N0YMP8"/>
<reference evidence="8 9" key="1">
    <citation type="submission" date="2018-10" db="EMBL/GenBank/DDBJ databases">
        <title>Genome assembly for a Yunnan-Guizhou Plateau 3E fish, Anabarilius grahami (Regan), and its evolutionary and genetic applications.</title>
        <authorList>
            <person name="Jiang W."/>
        </authorList>
    </citation>
    <scope>NUCLEOTIDE SEQUENCE [LARGE SCALE GENOMIC DNA]</scope>
    <source>
        <strain evidence="8">AG-KIZ</strain>
        <tissue evidence="8">Muscle</tissue>
    </source>
</reference>
<dbReference type="Proteomes" id="UP000281406">
    <property type="component" value="Unassembled WGS sequence"/>
</dbReference>
<feature type="compositionally biased region" description="Acidic residues" evidence="6">
    <location>
        <begin position="1147"/>
        <end position="1163"/>
    </location>
</feature>
<evidence type="ECO:0000256" key="2">
    <source>
        <dbReference type="ARBA" id="ARBA00022676"/>
    </source>
</evidence>